<organism evidence="8 9">
    <name type="scientific">Serendipita indica (strain DSM 11827)</name>
    <name type="common">Root endophyte fungus</name>
    <name type="synonym">Piriformospora indica</name>
    <dbReference type="NCBI Taxonomy" id="1109443"/>
    <lineage>
        <taxon>Eukaryota</taxon>
        <taxon>Fungi</taxon>
        <taxon>Dikarya</taxon>
        <taxon>Basidiomycota</taxon>
        <taxon>Agaricomycotina</taxon>
        <taxon>Agaricomycetes</taxon>
        <taxon>Sebacinales</taxon>
        <taxon>Serendipitaceae</taxon>
        <taxon>Serendipita</taxon>
    </lineage>
</organism>
<dbReference type="GO" id="GO:0003723">
    <property type="term" value="F:RNA binding"/>
    <property type="evidence" value="ECO:0007669"/>
    <property type="project" value="UniProtKB-KW"/>
</dbReference>
<evidence type="ECO:0000256" key="6">
    <source>
        <dbReference type="ARBA" id="ARBA00023125"/>
    </source>
</evidence>
<accession>G4THM4</accession>
<dbReference type="SUPFAM" id="SSF74784">
    <property type="entry name" value="Translin"/>
    <property type="match status" value="1"/>
</dbReference>
<evidence type="ECO:0000256" key="7">
    <source>
        <dbReference type="ARBA" id="ARBA00023242"/>
    </source>
</evidence>
<dbReference type="GO" id="GO:0016070">
    <property type="term" value="P:RNA metabolic process"/>
    <property type="evidence" value="ECO:0007669"/>
    <property type="project" value="InterPro"/>
</dbReference>
<dbReference type="Proteomes" id="UP000007148">
    <property type="component" value="Unassembled WGS sequence"/>
</dbReference>
<dbReference type="STRING" id="1109443.G4THM4"/>
<dbReference type="InParanoid" id="G4THM4"/>
<dbReference type="InterPro" id="IPR033956">
    <property type="entry name" value="Translin"/>
</dbReference>
<dbReference type="AlphaFoldDB" id="G4THM4"/>
<comment type="caution">
    <text evidence="8">The sequence shown here is derived from an EMBL/GenBank/DDBJ whole genome shotgun (WGS) entry which is preliminary data.</text>
</comment>
<comment type="similarity">
    <text evidence="3">Belongs to the translin family.</text>
</comment>
<dbReference type="GO" id="GO:0005634">
    <property type="term" value="C:nucleus"/>
    <property type="evidence" value="ECO:0007669"/>
    <property type="project" value="UniProtKB-SubCell"/>
</dbReference>
<sequence length="225" mass="26089">MEPTELERIMQHMEQESAIREKMRDAIGDFEKATRVMMASLMSIHSTPVSEVAPLVDSVVKVQETCRGPIATIADLIPENQYWRWRDMYSRHIQNFVFAVALCEYVRSHRVASIQDVTNILGIREEWQDRVRIQTEDYLHGLISVANELSRLAINSVTLGDFDEPFKIHSFVADLFSGFSMLNLKNDVLRRRFDGLKYDLKRIEEVVYDLSVRKLGPIRSKAIKE</sequence>
<gene>
    <name evidence="8" type="ORF">PIIN_04752</name>
</gene>
<name>G4THM4_SERID</name>
<protein>
    <submittedName>
        <fullName evidence="8">Related to Translin</fullName>
    </submittedName>
</protein>
<keyword evidence="4" id="KW-0963">Cytoplasm</keyword>
<dbReference type="CDD" id="cd14819">
    <property type="entry name" value="Translin"/>
    <property type="match status" value="1"/>
</dbReference>
<proteinExistence type="inferred from homology"/>
<dbReference type="HOGENOM" id="CLU_079179_0_0_1"/>
<dbReference type="OrthoDB" id="829at2759"/>
<evidence type="ECO:0000313" key="9">
    <source>
        <dbReference type="Proteomes" id="UP000007148"/>
    </source>
</evidence>
<evidence type="ECO:0000256" key="3">
    <source>
        <dbReference type="ARBA" id="ARBA00005902"/>
    </source>
</evidence>
<keyword evidence="6" id="KW-0238">DNA-binding</keyword>
<evidence type="ECO:0000256" key="1">
    <source>
        <dbReference type="ARBA" id="ARBA00004123"/>
    </source>
</evidence>
<dbReference type="EMBL" id="CAFZ01000096">
    <property type="protein sequence ID" value="CCA70817.1"/>
    <property type="molecule type" value="Genomic_DNA"/>
</dbReference>
<comment type="subcellular location">
    <subcellularLocation>
        <location evidence="2">Cytoplasm</location>
    </subcellularLocation>
    <subcellularLocation>
        <location evidence="1">Nucleus</location>
    </subcellularLocation>
</comment>
<keyword evidence="7" id="KW-0539">Nucleus</keyword>
<dbReference type="Pfam" id="PF01997">
    <property type="entry name" value="Translin"/>
    <property type="match status" value="1"/>
</dbReference>
<evidence type="ECO:0000256" key="2">
    <source>
        <dbReference type="ARBA" id="ARBA00004496"/>
    </source>
</evidence>
<evidence type="ECO:0000256" key="4">
    <source>
        <dbReference type="ARBA" id="ARBA00022490"/>
    </source>
</evidence>
<evidence type="ECO:0000256" key="5">
    <source>
        <dbReference type="ARBA" id="ARBA00022884"/>
    </source>
</evidence>
<reference evidence="8 9" key="1">
    <citation type="journal article" date="2011" name="PLoS Pathog.">
        <title>Endophytic Life Strategies Decoded by Genome and Transcriptome Analyses of the Mutualistic Root Symbiont Piriformospora indica.</title>
        <authorList>
            <person name="Zuccaro A."/>
            <person name="Lahrmann U."/>
            <person name="Guldener U."/>
            <person name="Langen G."/>
            <person name="Pfiffi S."/>
            <person name="Biedenkopf D."/>
            <person name="Wong P."/>
            <person name="Samans B."/>
            <person name="Grimm C."/>
            <person name="Basiewicz M."/>
            <person name="Murat C."/>
            <person name="Martin F."/>
            <person name="Kogel K.H."/>
        </authorList>
    </citation>
    <scope>NUCLEOTIDE SEQUENCE [LARGE SCALE GENOMIC DNA]</scope>
    <source>
        <strain evidence="8 9">DSM 11827</strain>
    </source>
</reference>
<dbReference type="GO" id="GO:0005737">
    <property type="term" value="C:cytoplasm"/>
    <property type="evidence" value="ECO:0007669"/>
    <property type="project" value="UniProtKB-SubCell"/>
</dbReference>
<dbReference type="GO" id="GO:0003697">
    <property type="term" value="F:single-stranded DNA binding"/>
    <property type="evidence" value="ECO:0007669"/>
    <property type="project" value="InterPro"/>
</dbReference>
<dbReference type="InterPro" id="IPR016068">
    <property type="entry name" value="Translin_N"/>
</dbReference>
<dbReference type="Gene3D" id="1.20.58.200">
    <property type="entry name" value="Translin, domain 2"/>
    <property type="match status" value="1"/>
</dbReference>
<dbReference type="InterPro" id="IPR036081">
    <property type="entry name" value="Translin_sf"/>
</dbReference>
<dbReference type="OMA" id="DAFHFTI"/>
<dbReference type="eggNOG" id="KOG3067">
    <property type="taxonomic scope" value="Eukaryota"/>
</dbReference>
<dbReference type="FunFam" id="1.20.58.200:FF:000002">
    <property type="entry name" value="Putative translin"/>
    <property type="match status" value="1"/>
</dbReference>
<dbReference type="FunCoup" id="G4THM4">
    <property type="interactions" value="842"/>
</dbReference>
<dbReference type="InterPro" id="IPR016069">
    <property type="entry name" value="Translin_C"/>
</dbReference>
<keyword evidence="9" id="KW-1185">Reference proteome</keyword>
<dbReference type="Gene3D" id="1.20.58.190">
    <property type="entry name" value="Translin, domain 1"/>
    <property type="match status" value="1"/>
</dbReference>
<dbReference type="InterPro" id="IPR002848">
    <property type="entry name" value="Translin_fam"/>
</dbReference>
<dbReference type="GO" id="GO:0043565">
    <property type="term" value="F:sequence-specific DNA binding"/>
    <property type="evidence" value="ECO:0007669"/>
    <property type="project" value="InterPro"/>
</dbReference>
<evidence type="ECO:0000313" key="8">
    <source>
        <dbReference type="EMBL" id="CCA70817.1"/>
    </source>
</evidence>
<keyword evidence="5" id="KW-0694">RNA-binding</keyword>
<dbReference type="PANTHER" id="PTHR10741">
    <property type="entry name" value="TRANSLIN AND TRANSLIN ASSOCIATED PROTEIN X"/>
    <property type="match status" value="1"/>
</dbReference>